<proteinExistence type="predicted"/>
<dbReference type="Proteomes" id="UP000762676">
    <property type="component" value="Unassembled WGS sequence"/>
</dbReference>
<keyword evidence="2" id="KW-1185">Reference proteome</keyword>
<evidence type="ECO:0000313" key="1">
    <source>
        <dbReference type="EMBL" id="GFR71686.1"/>
    </source>
</evidence>
<reference evidence="1 2" key="1">
    <citation type="journal article" date="2021" name="Elife">
        <title>Chloroplast acquisition without the gene transfer in kleptoplastic sea slugs, Plakobranchus ocellatus.</title>
        <authorList>
            <person name="Maeda T."/>
            <person name="Takahashi S."/>
            <person name="Yoshida T."/>
            <person name="Shimamura S."/>
            <person name="Takaki Y."/>
            <person name="Nagai Y."/>
            <person name="Toyoda A."/>
            <person name="Suzuki Y."/>
            <person name="Arimoto A."/>
            <person name="Ishii H."/>
            <person name="Satoh N."/>
            <person name="Nishiyama T."/>
            <person name="Hasebe M."/>
            <person name="Maruyama T."/>
            <person name="Minagawa J."/>
            <person name="Obokata J."/>
            <person name="Shigenobu S."/>
        </authorList>
    </citation>
    <scope>NUCLEOTIDE SEQUENCE [LARGE SCALE GENOMIC DNA]</scope>
</reference>
<protein>
    <submittedName>
        <fullName evidence="1">Uncharacterized protein</fullName>
    </submittedName>
</protein>
<name>A0AAV4FF68_9GAST</name>
<comment type="caution">
    <text evidence="1">The sequence shown here is derived from an EMBL/GenBank/DDBJ whole genome shotgun (WGS) entry which is preliminary data.</text>
</comment>
<dbReference type="AlphaFoldDB" id="A0AAV4FF68"/>
<gene>
    <name evidence="1" type="ORF">ElyMa_000359000</name>
</gene>
<organism evidence="1 2">
    <name type="scientific">Elysia marginata</name>
    <dbReference type="NCBI Taxonomy" id="1093978"/>
    <lineage>
        <taxon>Eukaryota</taxon>
        <taxon>Metazoa</taxon>
        <taxon>Spiralia</taxon>
        <taxon>Lophotrochozoa</taxon>
        <taxon>Mollusca</taxon>
        <taxon>Gastropoda</taxon>
        <taxon>Heterobranchia</taxon>
        <taxon>Euthyneura</taxon>
        <taxon>Panpulmonata</taxon>
        <taxon>Sacoglossa</taxon>
        <taxon>Placobranchoidea</taxon>
        <taxon>Plakobranchidae</taxon>
        <taxon>Elysia</taxon>
    </lineage>
</organism>
<accession>A0AAV4FF68</accession>
<sequence>MGSALPNLVSNCSKRRITLGRNGYGTQGQGCGRVRGPGFKGLSIYFIRAIGKHNNVEDMRKEVLAAMHHGFSTDAWPMHHLCQTGTDSWYFYIPAIAPIKMPGKHTKCVKTPLNYDLLASHLKPVYKRLADPKLLARCLSATQNANESLQAKIWSMCNKNRFASLKKVQFSVLVSIGEFTFDSSSALGIKNSLNVNKSIHSKDLDSCAKTRDFRTRPTSRKRPHSTV</sequence>
<evidence type="ECO:0000313" key="2">
    <source>
        <dbReference type="Proteomes" id="UP000762676"/>
    </source>
</evidence>
<dbReference type="EMBL" id="BMAT01000719">
    <property type="protein sequence ID" value="GFR71686.1"/>
    <property type="molecule type" value="Genomic_DNA"/>
</dbReference>